<evidence type="ECO:0000313" key="4">
    <source>
        <dbReference type="Proteomes" id="UP001515480"/>
    </source>
</evidence>
<proteinExistence type="predicted"/>
<name>A0AB34KAB0_PRYPA</name>
<feature type="transmembrane region" description="Helical" evidence="1">
    <location>
        <begin position="222"/>
        <end position="243"/>
    </location>
</feature>
<organism evidence="3 4">
    <name type="scientific">Prymnesium parvum</name>
    <name type="common">Toxic golden alga</name>
    <dbReference type="NCBI Taxonomy" id="97485"/>
    <lineage>
        <taxon>Eukaryota</taxon>
        <taxon>Haptista</taxon>
        <taxon>Haptophyta</taxon>
        <taxon>Prymnesiophyceae</taxon>
        <taxon>Prymnesiales</taxon>
        <taxon>Prymnesiaceae</taxon>
        <taxon>Prymnesium</taxon>
    </lineage>
</organism>
<sequence>MMAVAMATLSLTTSAFVSVPAVVHAGGSSRCAPSCASARILPAAYTGLGAALLCKSVVVSSKWDASVLFASGSLSVLHFAVLDNRRFATAKRAVSLCQGRVSFANAKNEFATARALEQLANAKRWRLFVRVKVVGQVAGLAWMAGARSARGICGGAALLMATNVFLSAFGAYKVKHNEEGLPTPMSPLALRMILIIDTSVCGAALLGAVANAQSRYHAIGACLYSIGAIVGAWEGAPAFVSAVKNLAPVRKP</sequence>
<evidence type="ECO:0000256" key="2">
    <source>
        <dbReference type="SAM" id="SignalP"/>
    </source>
</evidence>
<keyword evidence="1" id="KW-1133">Transmembrane helix</keyword>
<dbReference type="Proteomes" id="UP001515480">
    <property type="component" value="Unassembled WGS sequence"/>
</dbReference>
<keyword evidence="1" id="KW-0812">Transmembrane</keyword>
<evidence type="ECO:0000256" key="1">
    <source>
        <dbReference type="SAM" id="Phobius"/>
    </source>
</evidence>
<feature type="transmembrane region" description="Helical" evidence="1">
    <location>
        <begin position="192"/>
        <end position="210"/>
    </location>
</feature>
<accession>A0AB34KAB0</accession>
<dbReference type="EMBL" id="JBGBPQ010000001">
    <property type="protein sequence ID" value="KAL1530839.1"/>
    <property type="molecule type" value="Genomic_DNA"/>
</dbReference>
<keyword evidence="2" id="KW-0732">Signal</keyword>
<dbReference type="AlphaFoldDB" id="A0AB34KAB0"/>
<keyword evidence="1" id="KW-0472">Membrane</keyword>
<feature type="transmembrane region" description="Helical" evidence="1">
    <location>
        <begin position="65"/>
        <end position="82"/>
    </location>
</feature>
<evidence type="ECO:0000313" key="3">
    <source>
        <dbReference type="EMBL" id="KAL1530839.1"/>
    </source>
</evidence>
<feature type="transmembrane region" description="Helical" evidence="1">
    <location>
        <begin position="152"/>
        <end position="172"/>
    </location>
</feature>
<reference evidence="3 4" key="1">
    <citation type="journal article" date="2024" name="Science">
        <title>Giant polyketide synthase enzymes in the biosynthesis of giant marine polyether toxins.</title>
        <authorList>
            <person name="Fallon T.R."/>
            <person name="Shende V.V."/>
            <person name="Wierzbicki I.H."/>
            <person name="Pendleton A.L."/>
            <person name="Watervoot N.F."/>
            <person name="Auber R.P."/>
            <person name="Gonzalez D.J."/>
            <person name="Wisecaver J.H."/>
            <person name="Moore B.S."/>
        </authorList>
    </citation>
    <scope>NUCLEOTIDE SEQUENCE [LARGE SCALE GENOMIC DNA]</scope>
    <source>
        <strain evidence="3 4">12B1</strain>
    </source>
</reference>
<comment type="caution">
    <text evidence="3">The sequence shown here is derived from an EMBL/GenBank/DDBJ whole genome shotgun (WGS) entry which is preliminary data.</text>
</comment>
<keyword evidence="4" id="KW-1185">Reference proteome</keyword>
<feature type="signal peptide" evidence="2">
    <location>
        <begin position="1"/>
        <end position="25"/>
    </location>
</feature>
<gene>
    <name evidence="3" type="ORF">AB1Y20_001735</name>
</gene>
<feature type="chain" id="PRO_5044186581" evidence="2">
    <location>
        <begin position="26"/>
        <end position="252"/>
    </location>
</feature>
<protein>
    <submittedName>
        <fullName evidence="3">Uncharacterized protein</fullName>
    </submittedName>
</protein>